<dbReference type="InterPro" id="IPR019591">
    <property type="entry name" value="Mrp/NBP35_ATP-bd"/>
</dbReference>
<evidence type="ECO:0000256" key="6">
    <source>
        <dbReference type="ARBA" id="ARBA00058094"/>
    </source>
</evidence>
<evidence type="ECO:0000256" key="3">
    <source>
        <dbReference type="ARBA" id="ARBA00022840"/>
    </source>
</evidence>
<dbReference type="GO" id="GO:0140663">
    <property type="term" value="F:ATP-dependent FeS chaperone activity"/>
    <property type="evidence" value="ECO:0007669"/>
    <property type="project" value="InterPro"/>
</dbReference>
<dbReference type="GO" id="GO:0051539">
    <property type="term" value="F:4 iron, 4 sulfur cluster binding"/>
    <property type="evidence" value="ECO:0007669"/>
    <property type="project" value="TreeGrafter"/>
</dbReference>
<dbReference type="GO" id="GO:0046872">
    <property type="term" value="F:metal ion binding"/>
    <property type="evidence" value="ECO:0007669"/>
    <property type="project" value="UniProtKB-KW"/>
</dbReference>
<dbReference type="PATRIC" id="fig|2234.6.peg.1521"/>
<evidence type="ECO:0000313" key="10">
    <source>
        <dbReference type="EMBL" id="KUK07185.1"/>
    </source>
</evidence>
<comment type="function">
    <text evidence="6 8">Binds and transfers iron-sulfur (Fe-S) clusters to target apoproteins. Can hydrolyze ATP.</text>
</comment>
<reference evidence="9" key="1">
    <citation type="journal article" date="2015" name="MBio">
        <title>Genome-resolved metagenomic analysis reveals roles for candidate phyla and other microbial community members in biogeochemical transformations in oil reservoirs.</title>
        <authorList>
            <person name="Hu P."/>
            <person name="Tom L."/>
            <person name="Singh A."/>
            <person name="Thomas B.C."/>
            <person name="Baker B.J."/>
            <person name="Piceno Y.M."/>
            <person name="Andersen G.L."/>
            <person name="Banfield J.F."/>
        </authorList>
    </citation>
    <scope>NUCLEOTIDE SEQUENCE [LARGE SCALE GENOMIC DNA]</scope>
    <source>
        <strain evidence="10">49_2300</strain>
        <strain evidence="9">49_95</strain>
    </source>
</reference>
<dbReference type="InterPro" id="IPR033756">
    <property type="entry name" value="YlxH/NBP35"/>
</dbReference>
<protein>
    <recommendedName>
        <fullName evidence="7 8">Iron-sulfur cluster carrier protein</fullName>
    </recommendedName>
</protein>
<reference evidence="11 12" key="2">
    <citation type="journal article" date="2015" name="MBio">
        <title>Genome-Resolved Metagenomic Analysis Reveals Roles for Candidate Phyla and Other Microbial Community Members in Biogeochemical Transformations in Oil Reservoirs.</title>
        <authorList>
            <person name="Hu P."/>
            <person name="Tom L."/>
            <person name="Singh A."/>
            <person name="Thomas B.C."/>
            <person name="Baker B.J."/>
            <person name="Piceno Y.M."/>
            <person name="Andersen G.L."/>
            <person name="Banfield J.F."/>
        </authorList>
    </citation>
    <scope>NUCLEOTIDE SEQUENCE [LARGE SCALE GENOMIC DNA]</scope>
</reference>
<evidence type="ECO:0000256" key="8">
    <source>
        <dbReference type="HAMAP-Rule" id="MF_02040"/>
    </source>
</evidence>
<keyword evidence="8" id="KW-0378">Hydrolase</keyword>
<dbReference type="PANTHER" id="PTHR42961">
    <property type="entry name" value="IRON-SULFUR PROTEIN NUBPL"/>
    <property type="match status" value="1"/>
</dbReference>
<evidence type="ECO:0000256" key="2">
    <source>
        <dbReference type="ARBA" id="ARBA00022741"/>
    </source>
</evidence>
<accession>A0A101DFT1</accession>
<comment type="caution">
    <text evidence="9">The sequence shown here is derived from an EMBL/GenBank/DDBJ whole genome shotgun (WGS) entry which is preliminary data.</text>
</comment>
<dbReference type="GO" id="GO:0016226">
    <property type="term" value="P:iron-sulfur cluster assembly"/>
    <property type="evidence" value="ECO:0007669"/>
    <property type="project" value="InterPro"/>
</dbReference>
<evidence type="ECO:0000313" key="12">
    <source>
        <dbReference type="Proteomes" id="UP000054307"/>
    </source>
</evidence>
<dbReference type="Proteomes" id="UP000054307">
    <property type="component" value="Unassembled WGS sequence"/>
</dbReference>
<dbReference type="Proteomes" id="UP000054015">
    <property type="component" value="Unassembled WGS sequence"/>
</dbReference>
<dbReference type="EMBL" id="LGEQ01000001">
    <property type="protein sequence ID" value="KUJ94746.1"/>
    <property type="molecule type" value="Genomic_DNA"/>
</dbReference>
<gene>
    <name evidence="9" type="ORF">XD40_0067</name>
    <name evidence="10" type="ORF">XD48_0547</name>
</gene>
<evidence type="ECO:0000313" key="9">
    <source>
        <dbReference type="EMBL" id="KUJ94746.1"/>
    </source>
</evidence>
<keyword evidence="1 8" id="KW-0479">Metal-binding</keyword>
<dbReference type="PROSITE" id="PS01215">
    <property type="entry name" value="MRP"/>
    <property type="match status" value="1"/>
</dbReference>
<dbReference type="GO" id="GO:0005524">
    <property type="term" value="F:ATP binding"/>
    <property type="evidence" value="ECO:0007669"/>
    <property type="project" value="UniProtKB-UniRule"/>
</dbReference>
<proteinExistence type="inferred from homology"/>
<dbReference type="Pfam" id="PF10609">
    <property type="entry name" value="ParA"/>
    <property type="match status" value="1"/>
</dbReference>
<feature type="binding site" evidence="8">
    <location>
        <begin position="26"/>
        <end position="33"/>
    </location>
    <ligand>
        <name>ATP</name>
        <dbReference type="ChEBI" id="CHEBI:30616"/>
    </ligand>
</feature>
<keyword evidence="5 8" id="KW-0411">Iron-sulfur</keyword>
<organism evidence="9 12">
    <name type="scientific">Archaeoglobus fulgidus</name>
    <dbReference type="NCBI Taxonomy" id="2234"/>
    <lineage>
        <taxon>Archaea</taxon>
        <taxon>Methanobacteriati</taxon>
        <taxon>Methanobacteriota</taxon>
        <taxon>Archaeoglobi</taxon>
        <taxon>Archaeoglobales</taxon>
        <taxon>Archaeoglobaceae</taxon>
        <taxon>Archaeoglobus</taxon>
    </lineage>
</organism>
<sequence>MQKRVTDEEIKERLGKIKSRIAVMSGKGGVGKSTVTALLAVHYARQGKKVGILDADFLGPSIPILFGLRNARIAVSAEGLEPVLTQKYGIKVVSMQFLLPKENTPVIWRGPLIAGMIREFLGRVAWGELDYLLIDLPPGTGDAPLTVMQDAKPTGVVVVSTPQELTAVIVEKAINMAEETNASVLGLVENMSYFVCPNCGHKSYIFGEGKGESLAKKYNIGFFTSIPIEEELIKLADSGRIEEYEKDWFESVPF</sequence>
<dbReference type="CDD" id="cd02037">
    <property type="entry name" value="Mrp_NBP35"/>
    <property type="match status" value="1"/>
</dbReference>
<evidence type="ECO:0000256" key="4">
    <source>
        <dbReference type="ARBA" id="ARBA00023004"/>
    </source>
</evidence>
<dbReference type="InterPro" id="IPR000808">
    <property type="entry name" value="Mrp-like_CS"/>
</dbReference>
<comment type="subunit">
    <text evidence="8">Homodimer.</text>
</comment>
<keyword evidence="2 8" id="KW-0547">Nucleotide-binding</keyword>
<dbReference type="Gene3D" id="3.40.50.300">
    <property type="entry name" value="P-loop containing nucleotide triphosphate hydrolases"/>
    <property type="match status" value="1"/>
</dbReference>
<dbReference type="FunFam" id="3.40.50.300:FF:001119">
    <property type="entry name" value="Iron-sulfur cluster carrier protein"/>
    <property type="match status" value="1"/>
</dbReference>
<evidence type="ECO:0000256" key="5">
    <source>
        <dbReference type="ARBA" id="ARBA00023014"/>
    </source>
</evidence>
<dbReference type="InterPro" id="IPR044304">
    <property type="entry name" value="NUBPL-like"/>
</dbReference>
<evidence type="ECO:0000313" key="11">
    <source>
        <dbReference type="Proteomes" id="UP000054015"/>
    </source>
</evidence>
<comment type="similarity">
    <text evidence="8">Belongs to the Mrp/NBP35 ATP-binding proteins family.</text>
</comment>
<dbReference type="InterPro" id="IPR027417">
    <property type="entry name" value="P-loop_NTPase"/>
</dbReference>
<dbReference type="PANTHER" id="PTHR42961:SF2">
    <property type="entry name" value="IRON-SULFUR PROTEIN NUBPL"/>
    <property type="match status" value="1"/>
</dbReference>
<dbReference type="SUPFAM" id="SSF52540">
    <property type="entry name" value="P-loop containing nucleoside triphosphate hydrolases"/>
    <property type="match status" value="1"/>
</dbReference>
<name>A0A101DFT1_ARCFL</name>
<dbReference type="EMBL" id="LGEX01000010">
    <property type="protein sequence ID" value="KUK07185.1"/>
    <property type="molecule type" value="Genomic_DNA"/>
</dbReference>
<dbReference type="AlphaFoldDB" id="A0A101DFT1"/>
<keyword evidence="3 8" id="KW-0067">ATP-binding</keyword>
<evidence type="ECO:0000256" key="7">
    <source>
        <dbReference type="ARBA" id="ARBA00074706"/>
    </source>
</evidence>
<dbReference type="GO" id="GO:0016887">
    <property type="term" value="F:ATP hydrolysis activity"/>
    <property type="evidence" value="ECO:0007669"/>
    <property type="project" value="UniProtKB-UniRule"/>
</dbReference>
<keyword evidence="4 8" id="KW-0408">Iron</keyword>
<dbReference type="HAMAP" id="MF_02040">
    <property type="entry name" value="Mrp_NBP35"/>
    <property type="match status" value="1"/>
</dbReference>
<evidence type="ECO:0000256" key="1">
    <source>
        <dbReference type="ARBA" id="ARBA00022723"/>
    </source>
</evidence>